<dbReference type="EMBL" id="KB201890">
    <property type="protein sequence ID" value="ESO93772.1"/>
    <property type="molecule type" value="Genomic_DNA"/>
</dbReference>
<evidence type="ECO:0000313" key="5">
    <source>
        <dbReference type="Proteomes" id="UP000030746"/>
    </source>
</evidence>
<dbReference type="GO" id="GO:0006506">
    <property type="term" value="P:GPI anchor biosynthetic process"/>
    <property type="evidence" value="ECO:0007669"/>
    <property type="project" value="TreeGrafter"/>
</dbReference>
<dbReference type="Pfam" id="PF10277">
    <property type="entry name" value="Frag1"/>
    <property type="match status" value="1"/>
</dbReference>
<feature type="transmembrane region" description="Helical" evidence="2">
    <location>
        <begin position="151"/>
        <end position="172"/>
    </location>
</feature>
<feature type="transmembrane region" description="Helical" evidence="2">
    <location>
        <begin position="193"/>
        <end position="212"/>
    </location>
</feature>
<feature type="transmembrane region" description="Helical" evidence="2">
    <location>
        <begin position="111"/>
        <end position="128"/>
    </location>
</feature>
<dbReference type="RefSeq" id="XP_009055398.1">
    <property type="nucleotide sequence ID" value="XM_009057150.1"/>
</dbReference>
<dbReference type="GeneID" id="20229899"/>
<evidence type="ECO:0000256" key="2">
    <source>
        <dbReference type="SAM" id="Phobius"/>
    </source>
</evidence>
<dbReference type="Proteomes" id="UP000030746">
    <property type="component" value="Unassembled WGS sequence"/>
</dbReference>
<dbReference type="HOGENOM" id="CLU_061191_1_0_1"/>
<proteinExistence type="predicted"/>
<accession>V4AAH7</accession>
<feature type="transmembrane region" description="Helical" evidence="2">
    <location>
        <begin position="218"/>
        <end position="238"/>
    </location>
</feature>
<dbReference type="STRING" id="225164.V4AAH7"/>
<dbReference type="GO" id="GO:0005789">
    <property type="term" value="C:endoplasmic reticulum membrane"/>
    <property type="evidence" value="ECO:0007669"/>
    <property type="project" value="TreeGrafter"/>
</dbReference>
<dbReference type="AlphaFoldDB" id="V4AAH7"/>
<protein>
    <recommendedName>
        <fullName evidence="3">CWH43-like N-terminal domain-containing protein</fullName>
    </recommendedName>
</protein>
<evidence type="ECO:0000259" key="3">
    <source>
        <dbReference type="Pfam" id="PF10277"/>
    </source>
</evidence>
<reference evidence="4 5" key="1">
    <citation type="journal article" date="2013" name="Nature">
        <title>Insights into bilaterian evolution from three spiralian genomes.</title>
        <authorList>
            <person name="Simakov O."/>
            <person name="Marletaz F."/>
            <person name="Cho S.J."/>
            <person name="Edsinger-Gonzales E."/>
            <person name="Havlak P."/>
            <person name="Hellsten U."/>
            <person name="Kuo D.H."/>
            <person name="Larsson T."/>
            <person name="Lv J."/>
            <person name="Arendt D."/>
            <person name="Savage R."/>
            <person name="Osoegawa K."/>
            <person name="de Jong P."/>
            <person name="Grimwood J."/>
            <person name="Chapman J.A."/>
            <person name="Shapiro H."/>
            <person name="Aerts A."/>
            <person name="Otillar R.P."/>
            <person name="Terry A.Y."/>
            <person name="Boore J.L."/>
            <person name="Grigoriev I.V."/>
            <person name="Lindberg D.R."/>
            <person name="Seaver E.C."/>
            <person name="Weisblat D.A."/>
            <person name="Putnam N.H."/>
            <person name="Rokhsar D.S."/>
        </authorList>
    </citation>
    <scope>NUCLEOTIDE SEQUENCE [LARGE SCALE GENOMIC DNA]</scope>
</reference>
<dbReference type="PANTHER" id="PTHR12892:SF17">
    <property type="entry name" value="POST-GPI ATTACHMENT TO PROTEINS FACTOR 2-LIKE"/>
    <property type="match status" value="1"/>
</dbReference>
<gene>
    <name evidence="4" type="ORF">LOTGIDRAFT_104796</name>
</gene>
<dbReference type="InterPro" id="IPR019402">
    <property type="entry name" value="CWH43_N"/>
</dbReference>
<evidence type="ECO:0000256" key="1">
    <source>
        <dbReference type="SAM" id="MobiDB-lite"/>
    </source>
</evidence>
<organism evidence="4 5">
    <name type="scientific">Lottia gigantea</name>
    <name type="common">Giant owl limpet</name>
    <dbReference type="NCBI Taxonomy" id="225164"/>
    <lineage>
        <taxon>Eukaryota</taxon>
        <taxon>Metazoa</taxon>
        <taxon>Spiralia</taxon>
        <taxon>Lophotrochozoa</taxon>
        <taxon>Mollusca</taxon>
        <taxon>Gastropoda</taxon>
        <taxon>Patellogastropoda</taxon>
        <taxon>Lottioidea</taxon>
        <taxon>Lottiidae</taxon>
        <taxon>Lottia</taxon>
    </lineage>
</organism>
<feature type="region of interest" description="Disordered" evidence="1">
    <location>
        <begin position="260"/>
        <end position="279"/>
    </location>
</feature>
<keyword evidence="2" id="KW-0812">Transmembrane</keyword>
<dbReference type="CTD" id="20229899"/>
<dbReference type="KEGG" id="lgi:LOTGIDRAFT_104796"/>
<feature type="transmembrane region" description="Helical" evidence="2">
    <location>
        <begin position="76"/>
        <end position="99"/>
    </location>
</feature>
<dbReference type="PANTHER" id="PTHR12892">
    <property type="entry name" value="FGF RECEPTOR ACTIVATING PROTEIN 1"/>
    <property type="match status" value="1"/>
</dbReference>
<dbReference type="OrthoDB" id="68581at2759"/>
<sequence>MSKVGRDRRENISNVLLRVPIFAYAVVTVSLPAVALFLCFVTAVIFRYDEINDTQCNVTNFVPSISAVTGIRPQTYLWKICIALHSAPRFAVAVIYYNYYKDLLYLVSDKYKGLFGFLMTVNFWFNTIEDASLVGVTYISNKDNYPVHEKIFIVFMVLSLCYMLLNTILYYWTRTGKLSEDEKKSLKWKVAMFIANFTATMGLLAFFIQHRFYCKPLAFSWFSVCEYIIGYTNMAYHLSAYYEFQNMSLAFGRLEPPHTNGSVASNNNSITNNNKKKDQ</sequence>
<keyword evidence="2" id="KW-0472">Membrane</keyword>
<dbReference type="GO" id="GO:0000139">
    <property type="term" value="C:Golgi membrane"/>
    <property type="evidence" value="ECO:0007669"/>
    <property type="project" value="InterPro"/>
</dbReference>
<keyword evidence="2" id="KW-1133">Transmembrane helix</keyword>
<name>V4AAH7_LOTGI</name>
<evidence type="ECO:0000313" key="4">
    <source>
        <dbReference type="EMBL" id="ESO93772.1"/>
    </source>
</evidence>
<feature type="transmembrane region" description="Helical" evidence="2">
    <location>
        <begin position="21"/>
        <end position="46"/>
    </location>
</feature>
<feature type="domain" description="CWH43-like N-terminal" evidence="3">
    <location>
        <begin position="25"/>
        <end position="246"/>
    </location>
</feature>
<dbReference type="OMA" id="CFATSML"/>
<keyword evidence="5" id="KW-1185">Reference proteome</keyword>
<dbReference type="InterPro" id="IPR039545">
    <property type="entry name" value="PGAP2"/>
</dbReference>